<sequence length="93" mass="11473">MLSPTRVKQLKARLKAEKTPLLYSVVYRYRDAEYHEDTLCVETDKDAAKRFAKRWAKKKEVFLNDYPQMWMYEWKKHKVISQWPILVKWKKEH</sequence>
<gene>
    <name evidence="1" type="ORF">UFOVP448_27</name>
</gene>
<reference evidence="1" key="1">
    <citation type="submission" date="2020-04" db="EMBL/GenBank/DDBJ databases">
        <authorList>
            <person name="Chiriac C."/>
            <person name="Salcher M."/>
            <person name="Ghai R."/>
            <person name="Kavagutti S V."/>
        </authorList>
    </citation>
    <scope>NUCLEOTIDE SEQUENCE</scope>
</reference>
<organism evidence="1">
    <name type="scientific">uncultured Caudovirales phage</name>
    <dbReference type="NCBI Taxonomy" id="2100421"/>
    <lineage>
        <taxon>Viruses</taxon>
        <taxon>Duplodnaviria</taxon>
        <taxon>Heunggongvirae</taxon>
        <taxon>Uroviricota</taxon>
        <taxon>Caudoviricetes</taxon>
        <taxon>Peduoviridae</taxon>
        <taxon>Maltschvirus</taxon>
        <taxon>Maltschvirus maltsch</taxon>
    </lineage>
</organism>
<protein>
    <submittedName>
        <fullName evidence="1">Uncharacterized protein</fullName>
    </submittedName>
</protein>
<evidence type="ECO:0000313" key="1">
    <source>
        <dbReference type="EMBL" id="CAB4142673.1"/>
    </source>
</evidence>
<name>A0A6J5MBH9_9CAUD</name>
<dbReference type="EMBL" id="LR796422">
    <property type="protein sequence ID" value="CAB4142673.1"/>
    <property type="molecule type" value="Genomic_DNA"/>
</dbReference>
<proteinExistence type="predicted"/>
<accession>A0A6J5MBH9</accession>